<reference evidence="7" key="1">
    <citation type="journal article" date="2016" name="Nat. Genet.">
        <title>A high-quality carrot genome assembly provides new insights into carotenoid accumulation and asterid genome evolution.</title>
        <authorList>
            <person name="Iorizzo M."/>
            <person name="Ellison S."/>
            <person name="Senalik D."/>
            <person name="Zeng P."/>
            <person name="Satapoomin P."/>
            <person name="Huang J."/>
            <person name="Bowman M."/>
            <person name="Iovene M."/>
            <person name="Sanseverino W."/>
            <person name="Cavagnaro P."/>
            <person name="Yildiz M."/>
            <person name="Macko-Podgorni A."/>
            <person name="Moranska E."/>
            <person name="Grzebelus E."/>
            <person name="Grzebelus D."/>
            <person name="Ashrafi H."/>
            <person name="Zheng Z."/>
            <person name="Cheng S."/>
            <person name="Spooner D."/>
            <person name="Van Deynze A."/>
            <person name="Simon P."/>
        </authorList>
    </citation>
    <scope>NUCLEOTIDE SEQUENCE</scope>
    <source>
        <tissue evidence="7">Leaf</tissue>
    </source>
</reference>
<dbReference type="SUPFAM" id="SSF50249">
    <property type="entry name" value="Nucleic acid-binding proteins"/>
    <property type="match status" value="2"/>
</dbReference>
<evidence type="ECO:0000313" key="7">
    <source>
        <dbReference type="EMBL" id="WOH12887.1"/>
    </source>
</evidence>
<dbReference type="PANTHER" id="PTHR47165:SF4">
    <property type="entry name" value="OS03G0429900 PROTEIN"/>
    <property type="match status" value="1"/>
</dbReference>
<dbReference type="PANTHER" id="PTHR47165">
    <property type="entry name" value="OS03G0429900 PROTEIN"/>
    <property type="match status" value="1"/>
</dbReference>
<evidence type="ECO:0000256" key="4">
    <source>
        <dbReference type="ARBA" id="ARBA00022833"/>
    </source>
</evidence>
<gene>
    <name evidence="7" type="ORF">DCAR_0832396</name>
</gene>
<evidence type="ECO:0000256" key="5">
    <source>
        <dbReference type="ARBA" id="ARBA00023125"/>
    </source>
</evidence>
<proteinExistence type="inferred from homology"/>
<name>A0AAF0XT77_DAUCS</name>
<dbReference type="AlphaFoldDB" id="A0AAF0XT77"/>
<feature type="domain" description="Replication factor A C-terminal" evidence="6">
    <location>
        <begin position="253"/>
        <end position="366"/>
    </location>
</feature>
<reference evidence="7" key="2">
    <citation type="submission" date="2022-03" db="EMBL/GenBank/DDBJ databases">
        <title>Draft title - Genomic analysis of global carrot germplasm unveils the trajectory of domestication and the origin of high carotenoid orange carrot.</title>
        <authorList>
            <person name="Iorizzo M."/>
            <person name="Ellison S."/>
            <person name="Senalik D."/>
            <person name="Macko-Podgorni A."/>
            <person name="Grzebelus D."/>
            <person name="Bostan H."/>
            <person name="Rolling W."/>
            <person name="Curaba J."/>
            <person name="Simon P."/>
        </authorList>
    </citation>
    <scope>NUCLEOTIDE SEQUENCE</scope>
    <source>
        <tissue evidence="7">Leaf</tissue>
    </source>
</reference>
<dbReference type="EMBL" id="CP093350">
    <property type="protein sequence ID" value="WOH12887.1"/>
    <property type="molecule type" value="Genomic_DNA"/>
</dbReference>
<dbReference type="Gene3D" id="2.40.50.140">
    <property type="entry name" value="Nucleic acid-binding proteins"/>
    <property type="match status" value="2"/>
</dbReference>
<keyword evidence="8" id="KW-1185">Reference proteome</keyword>
<dbReference type="CDD" id="cd04481">
    <property type="entry name" value="RPA1_DBD_B_like"/>
    <property type="match status" value="1"/>
</dbReference>
<keyword evidence="5" id="KW-0238">DNA-binding</keyword>
<evidence type="ECO:0000256" key="1">
    <source>
        <dbReference type="ARBA" id="ARBA00005690"/>
    </source>
</evidence>
<keyword evidence="2" id="KW-0479">Metal-binding</keyword>
<dbReference type="Proteomes" id="UP000077755">
    <property type="component" value="Chromosome 8"/>
</dbReference>
<accession>A0AAF0XT77</accession>
<sequence length="403" mass="46215">MSYTMLDALNGDRDDWMIRVRLCRMWESANPNTGEKYSLDMILMDEKAVYTVLKKIKVVASKGSYRPLSHGFKLMFLRTTNPKKLEEGVTNIPMHGFEFIRPDMINRRINDKDILSDVVGCLTCVGGIKTVSGGWKNRDMTIMTDYSITATVTLWEKLAELFDTSIYKQDDGPYIIIFTSTQVKKFKDDIGFSTTRNSRIYVNLDTPYVASLRERFSEISTKLEISVDSPPSMLPEEKMFINRMTIKELLVLTVRAEIFGIDNANGWHYIGCKVCFTKATPQDGVYTCKNCHEVIDYPLIMFRIAIKVKDKSGDTTFILFNNIAEPLLDTSANKIVNKSNNNKDIPKEFESLLGKDIIFKLRLNDYNLVEGKHNFTVGEIFEPRQTKRIIKDATKRTELTKSK</sequence>
<dbReference type="CDD" id="cd04476">
    <property type="entry name" value="RPA1_DBD_C"/>
    <property type="match status" value="1"/>
</dbReference>
<dbReference type="InterPro" id="IPR012340">
    <property type="entry name" value="NA-bd_OB-fold"/>
</dbReference>
<protein>
    <recommendedName>
        <fullName evidence="6">Replication factor A C-terminal domain-containing protein</fullName>
    </recommendedName>
</protein>
<dbReference type="InterPro" id="IPR047192">
    <property type="entry name" value="Euk_RPA1_DBD_C"/>
</dbReference>
<evidence type="ECO:0000259" key="6">
    <source>
        <dbReference type="Pfam" id="PF08646"/>
    </source>
</evidence>
<evidence type="ECO:0000256" key="2">
    <source>
        <dbReference type="ARBA" id="ARBA00022723"/>
    </source>
</evidence>
<keyword evidence="4" id="KW-0862">Zinc</keyword>
<dbReference type="GO" id="GO:0003677">
    <property type="term" value="F:DNA binding"/>
    <property type="evidence" value="ECO:0007669"/>
    <property type="project" value="UniProtKB-KW"/>
</dbReference>
<evidence type="ECO:0000256" key="3">
    <source>
        <dbReference type="ARBA" id="ARBA00022771"/>
    </source>
</evidence>
<comment type="similarity">
    <text evidence="1">Belongs to the replication factor A protein 1 family.</text>
</comment>
<dbReference type="GO" id="GO:0008270">
    <property type="term" value="F:zinc ion binding"/>
    <property type="evidence" value="ECO:0007669"/>
    <property type="project" value="UniProtKB-KW"/>
</dbReference>
<dbReference type="InterPro" id="IPR013955">
    <property type="entry name" value="Rep_factor-A_C"/>
</dbReference>
<keyword evidence="3" id="KW-0863">Zinc-finger</keyword>
<evidence type="ECO:0000313" key="8">
    <source>
        <dbReference type="Proteomes" id="UP000077755"/>
    </source>
</evidence>
<organism evidence="7 8">
    <name type="scientific">Daucus carota subsp. sativus</name>
    <name type="common">Carrot</name>
    <dbReference type="NCBI Taxonomy" id="79200"/>
    <lineage>
        <taxon>Eukaryota</taxon>
        <taxon>Viridiplantae</taxon>
        <taxon>Streptophyta</taxon>
        <taxon>Embryophyta</taxon>
        <taxon>Tracheophyta</taxon>
        <taxon>Spermatophyta</taxon>
        <taxon>Magnoliopsida</taxon>
        <taxon>eudicotyledons</taxon>
        <taxon>Gunneridae</taxon>
        <taxon>Pentapetalae</taxon>
        <taxon>asterids</taxon>
        <taxon>campanulids</taxon>
        <taxon>Apiales</taxon>
        <taxon>Apiaceae</taxon>
        <taxon>Apioideae</taxon>
        <taxon>Scandiceae</taxon>
        <taxon>Daucinae</taxon>
        <taxon>Daucus</taxon>
        <taxon>Daucus sect. Daucus</taxon>
    </lineage>
</organism>
<dbReference type="Pfam" id="PF08646">
    <property type="entry name" value="Rep_fac-A_C"/>
    <property type="match status" value="1"/>
</dbReference>